<name>A0AAN6UIX6_9PEZI</name>
<feature type="compositionally biased region" description="Basic and acidic residues" evidence="1">
    <location>
        <begin position="11"/>
        <end position="40"/>
    </location>
</feature>
<evidence type="ECO:0000259" key="2">
    <source>
        <dbReference type="Pfam" id="PF26118"/>
    </source>
</evidence>
<gene>
    <name evidence="3" type="ORF">BT67DRAFT_40954</name>
</gene>
<feature type="region of interest" description="Disordered" evidence="1">
    <location>
        <begin position="1"/>
        <end position="325"/>
    </location>
</feature>
<dbReference type="InterPro" id="IPR058348">
    <property type="entry name" value="DUF8035"/>
</dbReference>
<accession>A0AAN6UIX6</accession>
<feature type="compositionally biased region" description="Basic residues" evidence="1">
    <location>
        <begin position="94"/>
        <end position="107"/>
    </location>
</feature>
<organism evidence="3 4">
    <name type="scientific">Trichocladium antarcticum</name>
    <dbReference type="NCBI Taxonomy" id="1450529"/>
    <lineage>
        <taxon>Eukaryota</taxon>
        <taxon>Fungi</taxon>
        <taxon>Dikarya</taxon>
        <taxon>Ascomycota</taxon>
        <taxon>Pezizomycotina</taxon>
        <taxon>Sordariomycetes</taxon>
        <taxon>Sordariomycetidae</taxon>
        <taxon>Sordariales</taxon>
        <taxon>Chaetomiaceae</taxon>
        <taxon>Trichocladium</taxon>
    </lineage>
</organism>
<evidence type="ECO:0000256" key="1">
    <source>
        <dbReference type="SAM" id="MobiDB-lite"/>
    </source>
</evidence>
<keyword evidence="4" id="KW-1185">Reference proteome</keyword>
<comment type="caution">
    <text evidence="3">The sequence shown here is derived from an EMBL/GenBank/DDBJ whole genome shotgun (WGS) entry which is preliminary data.</text>
</comment>
<feature type="compositionally biased region" description="Basic and acidic residues" evidence="1">
    <location>
        <begin position="56"/>
        <end position="87"/>
    </location>
</feature>
<proteinExistence type="predicted"/>
<feature type="compositionally biased region" description="Basic and acidic residues" evidence="1">
    <location>
        <begin position="248"/>
        <end position="272"/>
    </location>
</feature>
<reference evidence="3" key="1">
    <citation type="journal article" date="2023" name="Mol. Phylogenet. Evol.">
        <title>Genome-scale phylogeny and comparative genomics of the fungal order Sordariales.</title>
        <authorList>
            <person name="Hensen N."/>
            <person name="Bonometti L."/>
            <person name="Westerberg I."/>
            <person name="Brannstrom I.O."/>
            <person name="Guillou S."/>
            <person name="Cros-Aarteil S."/>
            <person name="Calhoun S."/>
            <person name="Haridas S."/>
            <person name="Kuo A."/>
            <person name="Mondo S."/>
            <person name="Pangilinan J."/>
            <person name="Riley R."/>
            <person name="LaButti K."/>
            <person name="Andreopoulos B."/>
            <person name="Lipzen A."/>
            <person name="Chen C."/>
            <person name="Yan M."/>
            <person name="Daum C."/>
            <person name="Ng V."/>
            <person name="Clum A."/>
            <person name="Steindorff A."/>
            <person name="Ohm R.A."/>
            <person name="Martin F."/>
            <person name="Silar P."/>
            <person name="Natvig D.O."/>
            <person name="Lalanne C."/>
            <person name="Gautier V."/>
            <person name="Ament-Velasquez S.L."/>
            <person name="Kruys A."/>
            <person name="Hutchinson M.I."/>
            <person name="Powell A.J."/>
            <person name="Barry K."/>
            <person name="Miller A.N."/>
            <person name="Grigoriev I.V."/>
            <person name="Debuchy R."/>
            <person name="Gladieux P."/>
            <person name="Hiltunen Thoren M."/>
            <person name="Johannesson H."/>
        </authorList>
    </citation>
    <scope>NUCLEOTIDE SEQUENCE</scope>
    <source>
        <strain evidence="3">CBS 123565</strain>
    </source>
</reference>
<dbReference type="Proteomes" id="UP001304895">
    <property type="component" value="Unassembled WGS sequence"/>
</dbReference>
<evidence type="ECO:0000313" key="3">
    <source>
        <dbReference type="EMBL" id="KAK4133693.1"/>
    </source>
</evidence>
<feature type="compositionally biased region" description="Basic residues" evidence="1">
    <location>
        <begin position="495"/>
        <end position="524"/>
    </location>
</feature>
<feature type="region of interest" description="Disordered" evidence="1">
    <location>
        <begin position="494"/>
        <end position="531"/>
    </location>
</feature>
<evidence type="ECO:0000313" key="4">
    <source>
        <dbReference type="Proteomes" id="UP001304895"/>
    </source>
</evidence>
<reference evidence="3" key="2">
    <citation type="submission" date="2023-05" db="EMBL/GenBank/DDBJ databases">
        <authorList>
            <consortium name="Lawrence Berkeley National Laboratory"/>
            <person name="Steindorff A."/>
            <person name="Hensen N."/>
            <person name="Bonometti L."/>
            <person name="Westerberg I."/>
            <person name="Brannstrom I.O."/>
            <person name="Guillou S."/>
            <person name="Cros-Aarteil S."/>
            <person name="Calhoun S."/>
            <person name="Haridas S."/>
            <person name="Kuo A."/>
            <person name="Mondo S."/>
            <person name="Pangilinan J."/>
            <person name="Riley R."/>
            <person name="Labutti K."/>
            <person name="Andreopoulos B."/>
            <person name="Lipzen A."/>
            <person name="Chen C."/>
            <person name="Yanf M."/>
            <person name="Daum C."/>
            <person name="Ng V."/>
            <person name="Clum A."/>
            <person name="Ohm R."/>
            <person name="Martin F."/>
            <person name="Silar P."/>
            <person name="Natvig D."/>
            <person name="Lalanne C."/>
            <person name="Gautier V."/>
            <person name="Ament-Velasquez S.L."/>
            <person name="Kruys A."/>
            <person name="Hutchinson M.I."/>
            <person name="Powell A.J."/>
            <person name="Barry K."/>
            <person name="Miller A.N."/>
            <person name="Grigoriev I.V."/>
            <person name="Debuchy R."/>
            <person name="Gladieux P."/>
            <person name="Thoren M.H."/>
            <person name="Johannesson H."/>
        </authorList>
    </citation>
    <scope>NUCLEOTIDE SEQUENCE</scope>
    <source>
        <strain evidence="3">CBS 123565</strain>
    </source>
</reference>
<sequence>MAYRSSAPDLARPDGAQRWDRSRYEQERERDRYEDIRERFEDDDDDDHVYSRGPPSRRDGPPPSERRFRPRDLENDEFIRERRRVVYDDESPPPRRRRSPSGMHRRPLSPVGSEAARSVYRRPSPPESEAARSRHRRPSPPGESEFSRSRVTLERERYRSPSPAPIPRRPAQMLRRQSSLDTFDRPKRYWEHEEYGVPARREEYGPPARRDDYRAPPYVDIPLPRSKALPPPRVYAEREFFDEIQVSDPHRHGDEDFHPAGPERVREKEVIRTRRRARSRESRATSRRGRSRSRSRSSSRSSSSESGGTTLTSKSEYPKKGKTRIPGRLVSKRALIDLGYPFVEEGTTIVVQKALGQQNIDDLLKLSDDYKKSELELHAARSSAGDVIEERIEHRTEIIETGPPAPAAAPPPSSGPVVIVAEPPPPPVEVVKTTVIRDVSPARTYTNASYDSHSSYDTYDSVSTAGPIIYDAHAPREMSSHVPVGPVALIASDPHRRHHSHHRHGSSRSRHRHGSSRSRHRRGSRHDDDLRSEIYHLEKQLARRRSCSRGGELVRAERLSTGELVLYEEETELVQEPVRAGTRIERDRRGRLAISVPRYRRS</sequence>
<dbReference type="EMBL" id="MU853411">
    <property type="protein sequence ID" value="KAK4133693.1"/>
    <property type="molecule type" value="Genomic_DNA"/>
</dbReference>
<feature type="compositionally biased region" description="Basic and acidic residues" evidence="1">
    <location>
        <begin position="145"/>
        <end position="159"/>
    </location>
</feature>
<feature type="compositionally biased region" description="Basic and acidic residues" evidence="1">
    <location>
        <begin position="182"/>
        <end position="214"/>
    </location>
</feature>
<protein>
    <recommendedName>
        <fullName evidence="2">DUF8035 domain-containing protein</fullName>
    </recommendedName>
</protein>
<feature type="compositionally biased region" description="Basic residues" evidence="1">
    <location>
        <begin position="285"/>
        <end position="297"/>
    </location>
</feature>
<feature type="compositionally biased region" description="Low complexity" evidence="1">
    <location>
        <begin position="298"/>
        <end position="307"/>
    </location>
</feature>
<dbReference type="Pfam" id="PF26118">
    <property type="entry name" value="DUF8035"/>
    <property type="match status" value="1"/>
</dbReference>
<feature type="domain" description="DUF8035" evidence="2">
    <location>
        <begin position="319"/>
        <end position="372"/>
    </location>
</feature>
<dbReference type="AlphaFoldDB" id="A0AAN6UIX6"/>